<dbReference type="AlphaFoldDB" id="A0A8X8WR65"/>
<evidence type="ECO:0000256" key="3">
    <source>
        <dbReference type="ARBA" id="ARBA00022824"/>
    </source>
</evidence>
<dbReference type="EMBL" id="PNBA02000015">
    <property type="protein sequence ID" value="KAG6399366.1"/>
    <property type="molecule type" value="Genomic_DNA"/>
</dbReference>
<evidence type="ECO:0000256" key="4">
    <source>
        <dbReference type="ARBA" id="ARBA00022989"/>
    </source>
</evidence>
<dbReference type="InterPro" id="IPR045064">
    <property type="entry name" value="Reticulon-like"/>
</dbReference>
<feature type="domain" description="Reticulon" evidence="8">
    <location>
        <begin position="47"/>
        <end position="231"/>
    </location>
</feature>
<keyword evidence="3 6" id="KW-0256">Endoplasmic reticulum</keyword>
<organism evidence="9">
    <name type="scientific">Salvia splendens</name>
    <name type="common">Scarlet sage</name>
    <dbReference type="NCBI Taxonomy" id="180675"/>
    <lineage>
        <taxon>Eukaryota</taxon>
        <taxon>Viridiplantae</taxon>
        <taxon>Streptophyta</taxon>
        <taxon>Embryophyta</taxon>
        <taxon>Tracheophyta</taxon>
        <taxon>Spermatophyta</taxon>
        <taxon>Magnoliopsida</taxon>
        <taxon>eudicotyledons</taxon>
        <taxon>Gunneridae</taxon>
        <taxon>Pentapetalae</taxon>
        <taxon>asterids</taxon>
        <taxon>lamiids</taxon>
        <taxon>Lamiales</taxon>
        <taxon>Lamiaceae</taxon>
        <taxon>Nepetoideae</taxon>
        <taxon>Mentheae</taxon>
        <taxon>Salviinae</taxon>
        <taxon>Salvia</taxon>
        <taxon>Salvia subgen. Calosphace</taxon>
        <taxon>core Calosphace</taxon>
    </lineage>
</organism>
<accession>A0A8X8WR65</accession>
<gene>
    <name evidence="9" type="ORF">SASPL_140845</name>
</gene>
<evidence type="ECO:0000256" key="2">
    <source>
        <dbReference type="ARBA" id="ARBA00022692"/>
    </source>
</evidence>
<dbReference type="InterPro" id="IPR003388">
    <property type="entry name" value="Reticulon"/>
</dbReference>
<comment type="caution">
    <text evidence="9">The sequence shown here is derived from an EMBL/GenBank/DDBJ whole genome shotgun (WGS) entry which is preliminary data.</text>
</comment>
<dbReference type="PROSITE" id="PS50845">
    <property type="entry name" value="RETICULON"/>
    <property type="match status" value="1"/>
</dbReference>
<dbReference type="GO" id="GO:0009617">
    <property type="term" value="P:response to bacterium"/>
    <property type="evidence" value="ECO:0007669"/>
    <property type="project" value="InterPro"/>
</dbReference>
<keyword evidence="10" id="KW-1185">Reference proteome</keyword>
<evidence type="ECO:0000256" key="5">
    <source>
        <dbReference type="ARBA" id="ARBA00023136"/>
    </source>
</evidence>
<protein>
    <recommendedName>
        <fullName evidence="6">Reticulon-like protein</fullName>
    </recommendedName>
</protein>
<dbReference type="PANTHER" id="PTHR10994">
    <property type="entry name" value="RETICULON"/>
    <property type="match status" value="1"/>
</dbReference>
<sequence>MDEIETRDLSSSSDSEEEKPSSIKGKTVYRLFGRERPLHMVLGGGKHADVMLWREKKVSAGILGGATAIWFLFEVLDFHFVSLICYTLMLGSACLFLWANAGSFLSRSLPEIPELRIPEALAVKVASDLRILINQAFAVLRDVASGRDMKKFIAVIVGLWMMSVAGRYWEFLTVLYSVMVVAFSVPRFYEKYEDQVDAYGEKAEAEFWKQYAVFDSKVLSKIPKYNNKKMA</sequence>
<keyword evidence="2 6" id="KW-0812">Transmembrane</keyword>
<reference evidence="9" key="2">
    <citation type="submission" date="2020-08" db="EMBL/GenBank/DDBJ databases">
        <title>Plant Genome Project.</title>
        <authorList>
            <person name="Zhang R.-G."/>
        </authorList>
    </citation>
    <scope>NUCLEOTIDE SEQUENCE</scope>
    <source>
        <strain evidence="9">Huo1</strain>
        <tissue evidence="9">Leaf</tissue>
    </source>
</reference>
<dbReference type="Pfam" id="PF02453">
    <property type="entry name" value="Reticulon"/>
    <property type="match status" value="1"/>
</dbReference>
<feature type="transmembrane region" description="Helical" evidence="6">
    <location>
        <begin position="83"/>
        <end position="101"/>
    </location>
</feature>
<name>A0A8X8WR65_SALSN</name>
<evidence type="ECO:0000256" key="6">
    <source>
        <dbReference type="RuleBase" id="RU363132"/>
    </source>
</evidence>
<feature type="transmembrane region" description="Helical" evidence="6">
    <location>
        <begin position="58"/>
        <end position="76"/>
    </location>
</feature>
<keyword evidence="4 6" id="KW-1133">Transmembrane helix</keyword>
<feature type="transmembrane region" description="Helical" evidence="6">
    <location>
        <begin position="152"/>
        <end position="169"/>
    </location>
</feature>
<dbReference type="OrthoDB" id="567788at2759"/>
<evidence type="ECO:0000313" key="9">
    <source>
        <dbReference type="EMBL" id="KAG6399366.1"/>
    </source>
</evidence>
<feature type="region of interest" description="Disordered" evidence="7">
    <location>
        <begin position="1"/>
        <end position="22"/>
    </location>
</feature>
<keyword evidence="5 6" id="KW-0472">Membrane</keyword>
<proteinExistence type="predicted"/>
<comment type="subcellular location">
    <subcellularLocation>
        <location evidence="1 6">Endoplasmic reticulum membrane</location>
        <topology evidence="1 6">Multi-pass membrane protein</topology>
    </subcellularLocation>
</comment>
<dbReference type="GO" id="GO:0005789">
    <property type="term" value="C:endoplasmic reticulum membrane"/>
    <property type="evidence" value="ECO:0007669"/>
    <property type="project" value="UniProtKB-SubCell"/>
</dbReference>
<dbReference type="PANTHER" id="PTHR10994:SF193">
    <property type="entry name" value="RETICULON-LIKE PROTEIN"/>
    <property type="match status" value="1"/>
</dbReference>
<evidence type="ECO:0000256" key="1">
    <source>
        <dbReference type="ARBA" id="ARBA00004477"/>
    </source>
</evidence>
<evidence type="ECO:0000259" key="8">
    <source>
        <dbReference type="PROSITE" id="PS50845"/>
    </source>
</evidence>
<reference evidence="9" key="1">
    <citation type="submission" date="2018-01" db="EMBL/GenBank/DDBJ databases">
        <authorList>
            <person name="Mao J.F."/>
        </authorList>
    </citation>
    <scope>NUCLEOTIDE SEQUENCE</scope>
    <source>
        <strain evidence="9">Huo1</strain>
        <tissue evidence="9">Leaf</tissue>
    </source>
</reference>
<evidence type="ECO:0000256" key="7">
    <source>
        <dbReference type="SAM" id="MobiDB-lite"/>
    </source>
</evidence>
<dbReference type="Proteomes" id="UP000298416">
    <property type="component" value="Unassembled WGS sequence"/>
</dbReference>
<evidence type="ECO:0000313" key="10">
    <source>
        <dbReference type="Proteomes" id="UP000298416"/>
    </source>
</evidence>